<dbReference type="Pfam" id="PF13509">
    <property type="entry name" value="S1_2"/>
    <property type="match status" value="1"/>
</dbReference>
<evidence type="ECO:0000313" key="5">
    <source>
        <dbReference type="Proteomes" id="UP000643701"/>
    </source>
</evidence>
<evidence type="ECO:0000259" key="3">
    <source>
        <dbReference type="Pfam" id="PF17783"/>
    </source>
</evidence>
<evidence type="ECO:0000259" key="2">
    <source>
        <dbReference type="Pfam" id="PF13509"/>
    </source>
</evidence>
<comment type="caution">
    <text evidence="4">The sequence shown here is derived from an EMBL/GenBank/DDBJ whole genome shotgun (WGS) entry which is preliminary data.</text>
</comment>
<dbReference type="Gene3D" id="1.10.10.10">
    <property type="entry name" value="Winged helix-like DNA-binding domain superfamily/Winged helix DNA-binding domain"/>
    <property type="match status" value="1"/>
</dbReference>
<dbReference type="Proteomes" id="UP000643701">
    <property type="component" value="Unassembled WGS sequence"/>
</dbReference>
<dbReference type="PANTHER" id="PTHR37296">
    <property type="entry name" value="CONSERVED VIRULENCE FACTOR B"/>
    <property type="match status" value="1"/>
</dbReference>
<dbReference type="RefSeq" id="WP_166399840.1">
    <property type="nucleotide sequence ID" value="NZ_JAANAS010000039.1"/>
</dbReference>
<evidence type="ECO:0000313" key="4">
    <source>
        <dbReference type="EMBL" id="NGZ89577.1"/>
    </source>
</evidence>
<sequence>MDIGVKHELTIERLTPPGLFLTNEAGEEVLLPNKYIPASYEIGDQLKVFVYLDHEERPVATTLQPYVELDEFAMLTCVDTNQYGSFMDWGLEKQLFVPYKEQASKMQIGEPYLIFCYLDEITNRLVASSKVHHFVDNADLTVEAFEEVHIIVSNPTDLGFQAIINEIHLGMIFNNDIHKPIKVGDRMKAFVKKIREDNKIDLVLERPGYRSIEPNAQKVLEVLEDANGYLPLHDKSEPDLIKQLLQMSKKSFKKAIGTLYKDRQIEIKNGDGIYRKTN</sequence>
<dbReference type="Pfam" id="PF17783">
    <property type="entry name" value="WHD_CvfB"/>
    <property type="match status" value="1"/>
</dbReference>
<keyword evidence="5" id="KW-1185">Reference proteome</keyword>
<feature type="domain" description="Conserved virulence factor B first S1" evidence="2">
    <location>
        <begin position="3"/>
        <end position="62"/>
    </location>
</feature>
<feature type="domain" description="Conserved virulence factor B-like winged helix" evidence="3">
    <location>
        <begin position="217"/>
        <end position="270"/>
    </location>
</feature>
<organism evidence="4 5">
    <name type="scientific">Psychroflexus maritimus</name>
    <dbReference type="NCBI Taxonomy" id="2714865"/>
    <lineage>
        <taxon>Bacteria</taxon>
        <taxon>Pseudomonadati</taxon>
        <taxon>Bacteroidota</taxon>
        <taxon>Flavobacteriia</taxon>
        <taxon>Flavobacteriales</taxon>
        <taxon>Flavobacteriaceae</taxon>
        <taxon>Psychroflexus</taxon>
    </lineage>
</organism>
<proteinExistence type="inferred from homology"/>
<dbReference type="Gene3D" id="2.40.50.140">
    <property type="entry name" value="Nucleic acid-binding proteins"/>
    <property type="match status" value="2"/>
</dbReference>
<dbReference type="PANTHER" id="PTHR37296:SF1">
    <property type="entry name" value="CONSERVED VIRULENCE FACTOR B"/>
    <property type="match status" value="1"/>
</dbReference>
<dbReference type="InterPro" id="IPR014464">
    <property type="entry name" value="CvfB_fam"/>
</dbReference>
<gene>
    <name evidence="4" type="ORF">G7034_04850</name>
</gene>
<comment type="similarity">
    <text evidence="1">Belongs to the CvfB family.</text>
</comment>
<protein>
    <submittedName>
        <fullName evidence="4">GntR family transcriptional regulator</fullName>
    </submittedName>
</protein>
<evidence type="ECO:0000256" key="1">
    <source>
        <dbReference type="PIRNR" id="PIRNR012524"/>
    </source>
</evidence>
<dbReference type="InterPro" id="IPR040764">
    <property type="entry name" value="CvfB_WH"/>
</dbReference>
<reference evidence="4" key="1">
    <citation type="submission" date="2020-03" db="EMBL/GenBank/DDBJ databases">
        <title>Psychroflexus Maritimus sp. nov., isolate from marine sediment.</title>
        <authorList>
            <person name="Zhong Y.-L."/>
        </authorList>
    </citation>
    <scope>NUCLEOTIDE SEQUENCE</scope>
    <source>
        <strain evidence="4">C1</strain>
    </source>
</reference>
<dbReference type="PIRSF" id="PIRSF012524">
    <property type="entry name" value="YitL_S1"/>
    <property type="match status" value="1"/>
</dbReference>
<dbReference type="EMBL" id="JAANAS010000039">
    <property type="protein sequence ID" value="NGZ89577.1"/>
    <property type="molecule type" value="Genomic_DNA"/>
</dbReference>
<dbReference type="InterPro" id="IPR012340">
    <property type="entry name" value="NA-bd_OB-fold"/>
</dbReference>
<dbReference type="AlphaFoldDB" id="A0A967AC72"/>
<dbReference type="InterPro" id="IPR036388">
    <property type="entry name" value="WH-like_DNA-bd_sf"/>
</dbReference>
<name>A0A967AC72_9FLAO</name>
<dbReference type="InterPro" id="IPR039566">
    <property type="entry name" value="CvfB_S1_st"/>
</dbReference>
<accession>A0A967AC72</accession>